<evidence type="ECO:0000313" key="1">
    <source>
        <dbReference type="EMBL" id="MFB9097804.1"/>
    </source>
</evidence>
<organism evidence="1 2">
    <name type="scientific">Flavobacterium jumunjinense</name>
    <dbReference type="NCBI Taxonomy" id="998845"/>
    <lineage>
        <taxon>Bacteria</taxon>
        <taxon>Pseudomonadati</taxon>
        <taxon>Bacteroidota</taxon>
        <taxon>Flavobacteriia</taxon>
        <taxon>Flavobacteriales</taxon>
        <taxon>Flavobacteriaceae</taxon>
        <taxon>Flavobacterium</taxon>
    </lineage>
</organism>
<dbReference type="PROSITE" id="PS51257">
    <property type="entry name" value="PROKAR_LIPOPROTEIN"/>
    <property type="match status" value="1"/>
</dbReference>
<accession>A0ABV5GQY4</accession>
<comment type="caution">
    <text evidence="1">The sequence shown here is derived from an EMBL/GenBank/DDBJ whole genome shotgun (WGS) entry which is preliminary data.</text>
</comment>
<dbReference type="Proteomes" id="UP001589607">
    <property type="component" value="Unassembled WGS sequence"/>
</dbReference>
<protein>
    <recommendedName>
        <fullName evidence="3">Lipoprotein</fullName>
    </recommendedName>
</protein>
<reference evidence="1 2" key="1">
    <citation type="submission" date="2024-09" db="EMBL/GenBank/DDBJ databases">
        <authorList>
            <person name="Sun Q."/>
            <person name="Mori K."/>
        </authorList>
    </citation>
    <scope>NUCLEOTIDE SEQUENCE [LARGE SCALE GENOMIC DNA]</scope>
    <source>
        <strain evidence="1 2">CECT 7955</strain>
    </source>
</reference>
<name>A0ABV5GQY4_9FLAO</name>
<proteinExistence type="predicted"/>
<gene>
    <name evidence="1" type="ORF">ACFFVF_14900</name>
</gene>
<dbReference type="RefSeq" id="WP_236458008.1">
    <property type="nucleotide sequence ID" value="NZ_CBCSGE010000008.1"/>
</dbReference>
<evidence type="ECO:0008006" key="3">
    <source>
        <dbReference type="Google" id="ProtNLM"/>
    </source>
</evidence>
<sequence length="131" mass="15372">MIKKAKFSLLVLLFVCSCQEKIKETHKSYEELKAEVLCDVLPEIIPNFVTTFHLLPPPPYVDTLKLNNIQEEILEKNIIKKNIYIDSLKNLAFENKKLKIGLMNYLIEPDLNKDYKSYNFVEIKVKEKQVI</sequence>
<keyword evidence="2" id="KW-1185">Reference proteome</keyword>
<dbReference type="EMBL" id="JBHMEY010000066">
    <property type="protein sequence ID" value="MFB9097804.1"/>
    <property type="molecule type" value="Genomic_DNA"/>
</dbReference>
<evidence type="ECO:0000313" key="2">
    <source>
        <dbReference type="Proteomes" id="UP001589607"/>
    </source>
</evidence>